<gene>
    <name evidence="3" type="ORF">M513_09132</name>
    <name evidence="4" type="ORF">M514_09132</name>
</gene>
<evidence type="ECO:0000313" key="4">
    <source>
        <dbReference type="EMBL" id="KFD64770.1"/>
    </source>
</evidence>
<feature type="compositionally biased region" description="Basic residues" evidence="1">
    <location>
        <begin position="43"/>
        <end position="56"/>
    </location>
</feature>
<dbReference type="EMBL" id="KL367551">
    <property type="protein sequence ID" value="KFD64770.1"/>
    <property type="molecule type" value="Genomic_DNA"/>
</dbReference>
<proteinExistence type="predicted"/>
<evidence type="ECO:0000313" key="5">
    <source>
        <dbReference type="Proteomes" id="UP000030764"/>
    </source>
</evidence>
<dbReference type="AlphaFoldDB" id="A0A085N5M4"/>
<reference evidence="4 5" key="1">
    <citation type="journal article" date="2014" name="Nat. Genet.">
        <title>Genome and transcriptome of the porcine whipworm Trichuris suis.</title>
        <authorList>
            <person name="Jex A.R."/>
            <person name="Nejsum P."/>
            <person name="Schwarz E.M."/>
            <person name="Hu L."/>
            <person name="Young N.D."/>
            <person name="Hall R.S."/>
            <person name="Korhonen P.K."/>
            <person name="Liao S."/>
            <person name="Thamsborg S."/>
            <person name="Xia J."/>
            <person name="Xu P."/>
            <person name="Wang S."/>
            <person name="Scheerlinck J.P."/>
            <person name="Hofmann A."/>
            <person name="Sternberg P.W."/>
            <person name="Wang J."/>
            <person name="Gasser R.B."/>
        </authorList>
    </citation>
    <scope>NUCLEOTIDE SEQUENCE [LARGE SCALE GENOMIC DNA]</scope>
    <source>
        <strain evidence="4">DCEP-RM93F</strain>
        <strain evidence="3">DCEP-RM93M</strain>
    </source>
</reference>
<evidence type="ECO:0000256" key="2">
    <source>
        <dbReference type="SAM" id="SignalP"/>
    </source>
</evidence>
<feature type="chain" id="PRO_5010405341" evidence="2">
    <location>
        <begin position="26"/>
        <end position="104"/>
    </location>
</feature>
<protein>
    <submittedName>
        <fullName evidence="4">Uncharacterized protein</fullName>
    </submittedName>
</protein>
<feature type="compositionally biased region" description="Low complexity" evidence="1">
    <location>
        <begin position="60"/>
        <end position="71"/>
    </location>
</feature>
<sequence>MRMLLFYVPLMALVLLSATASPSYTADSDNHMIHEEHIIAKRQPQHHRHNHMRRPPLGHLARPPLRPGIRAPLRRPLIRPNVPPLRPLVRPYAPPAIRRRLIGR</sequence>
<evidence type="ECO:0000313" key="3">
    <source>
        <dbReference type="EMBL" id="KFD50039.1"/>
    </source>
</evidence>
<feature type="region of interest" description="Disordered" evidence="1">
    <location>
        <begin position="41"/>
        <end position="72"/>
    </location>
</feature>
<dbReference type="EMBL" id="KL363260">
    <property type="protein sequence ID" value="KFD50039.1"/>
    <property type="molecule type" value="Genomic_DNA"/>
</dbReference>
<dbReference type="Proteomes" id="UP000030758">
    <property type="component" value="Unassembled WGS sequence"/>
</dbReference>
<keyword evidence="2" id="KW-0732">Signal</keyword>
<keyword evidence="5" id="KW-1185">Reference proteome</keyword>
<dbReference type="Proteomes" id="UP000030764">
    <property type="component" value="Unassembled WGS sequence"/>
</dbReference>
<accession>A0A085N5M4</accession>
<evidence type="ECO:0000256" key="1">
    <source>
        <dbReference type="SAM" id="MobiDB-lite"/>
    </source>
</evidence>
<feature type="signal peptide" evidence="2">
    <location>
        <begin position="1"/>
        <end position="25"/>
    </location>
</feature>
<name>A0A085N5M4_9BILA</name>
<organism evidence="4">
    <name type="scientific">Trichuris suis</name>
    <name type="common">pig whipworm</name>
    <dbReference type="NCBI Taxonomy" id="68888"/>
    <lineage>
        <taxon>Eukaryota</taxon>
        <taxon>Metazoa</taxon>
        <taxon>Ecdysozoa</taxon>
        <taxon>Nematoda</taxon>
        <taxon>Enoplea</taxon>
        <taxon>Dorylaimia</taxon>
        <taxon>Trichinellida</taxon>
        <taxon>Trichuridae</taxon>
        <taxon>Trichuris</taxon>
    </lineage>
</organism>